<proteinExistence type="predicted"/>
<evidence type="ECO:0000313" key="2">
    <source>
        <dbReference type="Proteomes" id="UP001204615"/>
    </source>
</evidence>
<dbReference type="Proteomes" id="UP001204615">
    <property type="component" value="Unassembled WGS sequence"/>
</dbReference>
<name>A0ABT1FF51_9GAMM</name>
<dbReference type="EMBL" id="JAMZEK010000004">
    <property type="protein sequence ID" value="MCP1376006.1"/>
    <property type="molecule type" value="Genomic_DNA"/>
</dbReference>
<organism evidence="1 2">
    <name type="scientific">Dyella lutea</name>
    <dbReference type="NCBI Taxonomy" id="2950441"/>
    <lineage>
        <taxon>Bacteria</taxon>
        <taxon>Pseudomonadati</taxon>
        <taxon>Pseudomonadota</taxon>
        <taxon>Gammaproteobacteria</taxon>
        <taxon>Lysobacterales</taxon>
        <taxon>Rhodanobacteraceae</taxon>
        <taxon>Dyella</taxon>
    </lineage>
</organism>
<evidence type="ECO:0000313" key="1">
    <source>
        <dbReference type="EMBL" id="MCP1376006.1"/>
    </source>
</evidence>
<reference evidence="1 2" key="1">
    <citation type="submission" date="2022-06" db="EMBL/GenBank/DDBJ databases">
        <title>Dyella sp. Sa strain:Sa Genome sequencing.</title>
        <authorList>
            <person name="Park S."/>
        </authorList>
    </citation>
    <scope>NUCLEOTIDE SEQUENCE [LARGE SCALE GENOMIC DNA]</scope>
    <source>
        <strain evidence="1 2">Sa</strain>
    </source>
</reference>
<protein>
    <submittedName>
        <fullName evidence="1">Uncharacterized protein</fullName>
    </submittedName>
</protein>
<sequence length="63" mass="7363">MNITKRLIKDRLGFTTDVQVADWFGVTKQAVGRWEEDEPIPQLQRYRAVEKRPDLFSDEVQAA</sequence>
<accession>A0ABT1FF51</accession>
<dbReference type="InterPro" id="IPR010982">
    <property type="entry name" value="Lambda_DNA-bd_dom_sf"/>
</dbReference>
<dbReference type="RefSeq" id="WP_253568794.1">
    <property type="nucleotide sequence ID" value="NZ_JAMZEK010000004.1"/>
</dbReference>
<keyword evidence="2" id="KW-1185">Reference proteome</keyword>
<comment type="caution">
    <text evidence="1">The sequence shown here is derived from an EMBL/GenBank/DDBJ whole genome shotgun (WGS) entry which is preliminary data.</text>
</comment>
<dbReference type="Gene3D" id="1.10.260.40">
    <property type="entry name" value="lambda repressor-like DNA-binding domains"/>
    <property type="match status" value="1"/>
</dbReference>
<gene>
    <name evidence="1" type="ORF">NC595_18310</name>
</gene>